<sequence length="540" mass="59161">MISIKMFRNNFGQLSLTFFTLLLSFLFLTSCDKSGKLEPTSGEATVEIDLQGVEFQEEDGNSSTSSSAAGAKLATNAGAEAPQVQVIPYSKEYELVATLQPISNNTKNVDGKITSKDLQAATVVRDQIIARDVKYRVVVFETVSGRYVTQQQYAAQIDINKNMILDAGKQYTFISYSLGTTANIAAIPTTSTLSTFSAPFSGNEHFMISKNTLTPTFGNNRLSVKMKHQLSQVTVSVTSTVTSANVLQPIVAIAGYMNSHNNNVNINFNNFALTYTSPANPGKTIAFTTNNTASVTSTPTILASPNTTTAMFRFTTLTIGTNTRTNIDVPNLIIKPGVRYELKLAINTVDDGYVIGDFIWARANLFRGSSTDYHFVASPELEGHYFIPNTLNNVTAVSPSSPLPGLISTTDPCRKVPFYNAGAFILWRTPTTADLTALRSSPHVIGQYNNVWGMYFGTTVVPTISNRDKYLFLPIHGYIYYDAAQARSVKNTTQGSYWSVTNTDTANRLYFDANSNIITIENRGSREGHQIRCVRNRSGL</sequence>
<protein>
    <submittedName>
        <fullName evidence="1">Fimbrillin family protein</fullName>
    </submittedName>
</protein>
<dbReference type="RefSeq" id="WP_353546136.1">
    <property type="nucleotide sequence ID" value="NZ_JAGKSB010000003.1"/>
</dbReference>
<gene>
    <name evidence="1" type="ORF">J5U18_03585</name>
</gene>
<dbReference type="PROSITE" id="PS51257">
    <property type="entry name" value="PROKAR_LIPOPROTEIN"/>
    <property type="match status" value="1"/>
</dbReference>
<dbReference type="AlphaFoldDB" id="A0A8T4H6H5"/>
<dbReference type="Proteomes" id="UP000679691">
    <property type="component" value="Unassembled WGS sequence"/>
</dbReference>
<evidence type="ECO:0000313" key="1">
    <source>
        <dbReference type="EMBL" id="MBP3942652.1"/>
    </source>
</evidence>
<keyword evidence="2" id="KW-1185">Reference proteome</keyword>
<reference evidence="1" key="1">
    <citation type="submission" date="2021-03" db="EMBL/GenBank/DDBJ databases">
        <authorList>
            <person name="Lu T."/>
            <person name="Wang Q."/>
            <person name="Han X."/>
        </authorList>
    </citation>
    <scope>NUCLEOTIDE SEQUENCE</scope>
    <source>
        <strain evidence="1">WQ 2009</strain>
    </source>
</reference>
<comment type="caution">
    <text evidence="1">The sequence shown here is derived from an EMBL/GenBank/DDBJ whole genome shotgun (WGS) entry which is preliminary data.</text>
</comment>
<accession>A0A8T4H6H5</accession>
<name>A0A8T4H6H5_9SPHI</name>
<proteinExistence type="predicted"/>
<dbReference type="EMBL" id="JAGKSB010000003">
    <property type="protein sequence ID" value="MBP3942652.1"/>
    <property type="molecule type" value="Genomic_DNA"/>
</dbReference>
<organism evidence="1 2">
    <name type="scientific">Rhinopithecimicrobium faecis</name>
    <dbReference type="NCBI Taxonomy" id="2820698"/>
    <lineage>
        <taxon>Bacteria</taxon>
        <taxon>Pseudomonadati</taxon>
        <taxon>Bacteroidota</taxon>
        <taxon>Sphingobacteriia</taxon>
        <taxon>Sphingobacteriales</taxon>
        <taxon>Sphingobacteriaceae</taxon>
        <taxon>Rhinopithecimicrobium</taxon>
    </lineage>
</organism>
<evidence type="ECO:0000313" key="2">
    <source>
        <dbReference type="Proteomes" id="UP000679691"/>
    </source>
</evidence>